<feature type="signal peptide" evidence="1">
    <location>
        <begin position="1"/>
        <end position="28"/>
    </location>
</feature>
<accession>A0ABW1H2F6</accession>
<feature type="chain" id="PRO_5047068516" evidence="1">
    <location>
        <begin position="29"/>
        <end position="81"/>
    </location>
</feature>
<evidence type="ECO:0000313" key="2">
    <source>
        <dbReference type="EMBL" id="MFC5922687.1"/>
    </source>
</evidence>
<comment type="caution">
    <text evidence="2">The sequence shown here is derived from an EMBL/GenBank/DDBJ whole genome shotgun (WGS) entry which is preliminary data.</text>
</comment>
<evidence type="ECO:0000313" key="3">
    <source>
        <dbReference type="Proteomes" id="UP001596226"/>
    </source>
</evidence>
<keyword evidence="3" id="KW-1185">Reference proteome</keyword>
<dbReference type="RefSeq" id="WP_377505947.1">
    <property type="nucleotide sequence ID" value="NZ_JBHSQS010000002.1"/>
</dbReference>
<reference evidence="3" key="1">
    <citation type="journal article" date="2019" name="Int. J. Syst. Evol. Microbiol.">
        <title>The Global Catalogue of Microorganisms (GCM) 10K type strain sequencing project: providing services to taxonomists for standard genome sequencing and annotation.</title>
        <authorList>
            <consortium name="The Broad Institute Genomics Platform"/>
            <consortium name="The Broad Institute Genome Sequencing Center for Infectious Disease"/>
            <person name="Wu L."/>
            <person name="Ma J."/>
        </authorList>
    </citation>
    <scope>NUCLEOTIDE SEQUENCE [LARGE SCALE GENOMIC DNA]</scope>
    <source>
        <strain evidence="3">CGMCC 4.7144</strain>
    </source>
</reference>
<dbReference type="Proteomes" id="UP001596226">
    <property type="component" value="Unassembled WGS sequence"/>
</dbReference>
<sequence>MKKSMGRALALMFLGLTGVVAVATPAHAGVWRTDENTAYTTEAKCHAAGAVWQSHYCTLTTYPKGAGRGGTRGWYLSYFVN</sequence>
<gene>
    <name evidence="2" type="ORF">ACFQGL_04940</name>
</gene>
<organism evidence="2 3">
    <name type="scientific">Micromonospora vulcania</name>
    <dbReference type="NCBI Taxonomy" id="1441873"/>
    <lineage>
        <taxon>Bacteria</taxon>
        <taxon>Bacillati</taxon>
        <taxon>Actinomycetota</taxon>
        <taxon>Actinomycetes</taxon>
        <taxon>Micromonosporales</taxon>
        <taxon>Micromonosporaceae</taxon>
        <taxon>Micromonospora</taxon>
    </lineage>
</organism>
<proteinExistence type="predicted"/>
<evidence type="ECO:0000256" key="1">
    <source>
        <dbReference type="SAM" id="SignalP"/>
    </source>
</evidence>
<protein>
    <submittedName>
        <fullName evidence="2">Uncharacterized protein</fullName>
    </submittedName>
</protein>
<keyword evidence="1" id="KW-0732">Signal</keyword>
<dbReference type="EMBL" id="JBHSQS010000002">
    <property type="protein sequence ID" value="MFC5922687.1"/>
    <property type="molecule type" value="Genomic_DNA"/>
</dbReference>
<name>A0ABW1H2F6_9ACTN</name>